<evidence type="ECO:0000259" key="4">
    <source>
        <dbReference type="PROSITE" id="PS50987"/>
    </source>
</evidence>
<dbReference type="Gene3D" id="1.10.10.10">
    <property type="entry name" value="Winged helix-like DNA-binding domain superfamily/Winged helix DNA-binding domain"/>
    <property type="match status" value="1"/>
</dbReference>
<evidence type="ECO:0000256" key="2">
    <source>
        <dbReference type="ARBA" id="ARBA00023125"/>
    </source>
</evidence>
<evidence type="ECO:0000313" key="5">
    <source>
        <dbReference type="EMBL" id="MEE2526149.1"/>
    </source>
</evidence>
<keyword evidence="1" id="KW-0805">Transcription regulation</keyword>
<dbReference type="InterPro" id="IPR036388">
    <property type="entry name" value="WH-like_DNA-bd_sf"/>
</dbReference>
<feature type="domain" description="HTH arsR-type" evidence="4">
    <location>
        <begin position="12"/>
        <end position="105"/>
    </location>
</feature>
<name>A0ABU7LRD5_9PROT</name>
<dbReference type="PROSITE" id="PS50987">
    <property type="entry name" value="HTH_ARSR_2"/>
    <property type="match status" value="1"/>
</dbReference>
<keyword evidence="2" id="KW-0238">DNA-binding</keyword>
<dbReference type="CDD" id="cd00090">
    <property type="entry name" value="HTH_ARSR"/>
    <property type="match status" value="1"/>
</dbReference>
<reference evidence="5 6" key="1">
    <citation type="submission" date="2024-01" db="EMBL/GenBank/DDBJ databases">
        <title>Hyphobacterium bacterium isolated from marine sediment.</title>
        <authorList>
            <person name="Zhao S."/>
        </authorList>
    </citation>
    <scope>NUCLEOTIDE SEQUENCE [LARGE SCALE GENOMIC DNA]</scope>
    <source>
        <strain evidence="6">HN65</strain>
    </source>
</reference>
<evidence type="ECO:0000313" key="6">
    <source>
        <dbReference type="Proteomes" id="UP001354971"/>
    </source>
</evidence>
<dbReference type="InterPro" id="IPR051011">
    <property type="entry name" value="Metal_resp_trans_reg"/>
</dbReference>
<dbReference type="Proteomes" id="UP001354971">
    <property type="component" value="Unassembled WGS sequence"/>
</dbReference>
<dbReference type="NCBIfam" id="NF033788">
    <property type="entry name" value="HTH_metalloreg"/>
    <property type="match status" value="1"/>
</dbReference>
<dbReference type="InterPro" id="IPR036390">
    <property type="entry name" value="WH_DNA-bd_sf"/>
</dbReference>
<dbReference type="RefSeq" id="WP_330198813.1">
    <property type="nucleotide sequence ID" value="NZ_JAZDRP010000004.1"/>
</dbReference>
<dbReference type="SUPFAM" id="SSF46785">
    <property type="entry name" value="Winged helix' DNA-binding domain"/>
    <property type="match status" value="1"/>
</dbReference>
<protein>
    <submittedName>
        <fullName evidence="5">Metalloregulator ArsR/SmtB family transcription factor</fullName>
    </submittedName>
</protein>
<keyword evidence="3" id="KW-0804">Transcription</keyword>
<dbReference type="InterPro" id="IPR001845">
    <property type="entry name" value="HTH_ArsR_DNA-bd_dom"/>
</dbReference>
<dbReference type="Pfam" id="PF01022">
    <property type="entry name" value="HTH_5"/>
    <property type="match status" value="1"/>
</dbReference>
<dbReference type="PRINTS" id="PR00778">
    <property type="entry name" value="HTHARSR"/>
</dbReference>
<evidence type="ECO:0000256" key="1">
    <source>
        <dbReference type="ARBA" id="ARBA00023015"/>
    </source>
</evidence>
<dbReference type="EMBL" id="JAZDRP010000004">
    <property type="protein sequence ID" value="MEE2526149.1"/>
    <property type="molecule type" value="Genomic_DNA"/>
</dbReference>
<keyword evidence="6" id="KW-1185">Reference proteome</keyword>
<sequence length="116" mass="12386">MGAIADPSILELQSQAGDAASFLKLIANEKRLLILCRLASGEATVAELTTIANLSQSAMSQHLAKMRRDGLVEGRKDGLQVFYSIADPRCIGVLEQLKTEFCHAADNVAGCKPGRS</sequence>
<gene>
    <name evidence="5" type="ORF">V0U79_07205</name>
</gene>
<organism evidence="5 6">
    <name type="scientific">Hyphobacterium lacteum</name>
    <dbReference type="NCBI Taxonomy" id="3116575"/>
    <lineage>
        <taxon>Bacteria</taxon>
        <taxon>Pseudomonadati</taxon>
        <taxon>Pseudomonadota</taxon>
        <taxon>Alphaproteobacteria</taxon>
        <taxon>Maricaulales</taxon>
        <taxon>Maricaulaceae</taxon>
        <taxon>Hyphobacterium</taxon>
    </lineage>
</organism>
<dbReference type="PANTHER" id="PTHR43132">
    <property type="entry name" value="ARSENICAL RESISTANCE OPERON REPRESSOR ARSR-RELATED"/>
    <property type="match status" value="1"/>
</dbReference>
<dbReference type="PANTHER" id="PTHR43132:SF2">
    <property type="entry name" value="ARSENICAL RESISTANCE OPERON REPRESSOR ARSR-RELATED"/>
    <property type="match status" value="1"/>
</dbReference>
<dbReference type="SMART" id="SM00418">
    <property type="entry name" value="HTH_ARSR"/>
    <property type="match status" value="1"/>
</dbReference>
<comment type="caution">
    <text evidence="5">The sequence shown here is derived from an EMBL/GenBank/DDBJ whole genome shotgun (WGS) entry which is preliminary data.</text>
</comment>
<accession>A0ABU7LRD5</accession>
<proteinExistence type="predicted"/>
<evidence type="ECO:0000256" key="3">
    <source>
        <dbReference type="ARBA" id="ARBA00023163"/>
    </source>
</evidence>
<dbReference type="InterPro" id="IPR011991">
    <property type="entry name" value="ArsR-like_HTH"/>
</dbReference>